<evidence type="ECO:0000313" key="2">
    <source>
        <dbReference type="Proteomes" id="UP001652504"/>
    </source>
</evidence>
<organism evidence="1 2">
    <name type="scientific">Fluctibacter corallii</name>
    <dbReference type="NCBI Taxonomy" id="2984329"/>
    <lineage>
        <taxon>Bacteria</taxon>
        <taxon>Pseudomonadati</taxon>
        <taxon>Pseudomonadota</taxon>
        <taxon>Gammaproteobacteria</taxon>
        <taxon>Alteromonadales</taxon>
        <taxon>Alteromonadaceae</taxon>
        <taxon>Fluctibacter</taxon>
    </lineage>
</organism>
<dbReference type="EMBL" id="JAOWKX010000011">
    <property type="protein sequence ID" value="MCV2886494.1"/>
    <property type="molecule type" value="Genomic_DNA"/>
</dbReference>
<gene>
    <name evidence="1" type="ORF">OE749_17495</name>
</gene>
<comment type="caution">
    <text evidence="1">The sequence shown here is derived from an EMBL/GenBank/DDBJ whole genome shotgun (WGS) entry which is preliminary data.</text>
</comment>
<accession>A0ABT3ACY6</accession>
<proteinExistence type="predicted"/>
<name>A0ABT3ACY6_9ALTE</name>
<evidence type="ECO:0000313" key="1">
    <source>
        <dbReference type="EMBL" id="MCV2886494.1"/>
    </source>
</evidence>
<dbReference type="Proteomes" id="UP001652504">
    <property type="component" value="Unassembled WGS sequence"/>
</dbReference>
<dbReference type="RefSeq" id="WP_263713777.1">
    <property type="nucleotide sequence ID" value="NZ_JAOWKX010000011.1"/>
</dbReference>
<reference evidence="1 2" key="1">
    <citation type="submission" date="2022-10" db="EMBL/GenBank/DDBJ databases">
        <title>Aestuariibacter sp. AA17 isolated from Montipora capitata coral fragment.</title>
        <authorList>
            <person name="Emsley S.A."/>
            <person name="Pfannmuller K.M."/>
            <person name="Loughran R.M."/>
            <person name="Shlafstein M."/>
            <person name="Papke E."/>
            <person name="Saw J.H."/>
            <person name="Ushijima B."/>
            <person name="Videau P."/>
        </authorList>
    </citation>
    <scope>NUCLEOTIDE SEQUENCE [LARGE SCALE GENOMIC DNA]</scope>
    <source>
        <strain evidence="1 2">AA17</strain>
    </source>
</reference>
<protein>
    <submittedName>
        <fullName evidence="1">Uncharacterized protein</fullName>
    </submittedName>
</protein>
<sequence>MNILPLKGTDRLVFGTHKGEIEKLLGQPDSVENPNAQDDTSSEIYQYECLGLELYFDKDSGFRLWGISVTDRTANLNGIAPIGLSEKEILNAFFDLELDVHDGEFKEYVLPKLGIEFYLKDDYVQRIMINPDLEDYCDRFSEQA</sequence>
<keyword evidence="2" id="KW-1185">Reference proteome</keyword>